<organism evidence="1 2">
    <name type="scientific">Desulfofarcimen acetoxidans (strain ATCC 49208 / DSM 771 / KCTC 5769 / VKM B-1644 / 5575)</name>
    <name type="common">Desulfotomaculum acetoxidans</name>
    <dbReference type="NCBI Taxonomy" id="485916"/>
    <lineage>
        <taxon>Bacteria</taxon>
        <taxon>Bacillati</taxon>
        <taxon>Bacillota</taxon>
        <taxon>Clostridia</taxon>
        <taxon>Eubacteriales</taxon>
        <taxon>Peptococcaceae</taxon>
        <taxon>Desulfofarcimen</taxon>
    </lineage>
</organism>
<gene>
    <name evidence="1" type="ordered locus">Dtox_0358</name>
</gene>
<proteinExistence type="predicted"/>
<dbReference type="KEGG" id="dae:Dtox_0358"/>
<dbReference type="Proteomes" id="UP000002217">
    <property type="component" value="Chromosome"/>
</dbReference>
<accession>C8W4V8</accession>
<dbReference type="AlphaFoldDB" id="C8W4V8"/>
<protein>
    <submittedName>
        <fullName evidence="1">Uncharacterized protein</fullName>
    </submittedName>
</protein>
<dbReference type="HOGENOM" id="CLU_3167190_0_0_9"/>
<dbReference type="EMBL" id="CP001720">
    <property type="protein sequence ID" value="ACV61310.1"/>
    <property type="molecule type" value="Genomic_DNA"/>
</dbReference>
<reference evidence="1 2" key="1">
    <citation type="journal article" date="2009" name="Stand. Genomic Sci.">
        <title>Complete genome sequence of Desulfotomaculum acetoxidans type strain (5575).</title>
        <authorList>
            <person name="Spring S."/>
            <person name="Lapidus A."/>
            <person name="Schroder M."/>
            <person name="Gleim D."/>
            <person name="Sims D."/>
            <person name="Meincke L."/>
            <person name="Glavina Del Rio T."/>
            <person name="Tice H."/>
            <person name="Copeland A."/>
            <person name="Cheng J.F."/>
            <person name="Lucas S."/>
            <person name="Chen F."/>
            <person name="Nolan M."/>
            <person name="Bruce D."/>
            <person name="Goodwin L."/>
            <person name="Pitluck S."/>
            <person name="Ivanova N."/>
            <person name="Mavromatis K."/>
            <person name="Mikhailova N."/>
            <person name="Pati A."/>
            <person name="Chen A."/>
            <person name="Palaniappan K."/>
            <person name="Land M."/>
            <person name="Hauser L."/>
            <person name="Chang Y.J."/>
            <person name="Jeffries C.D."/>
            <person name="Chain P."/>
            <person name="Saunders E."/>
            <person name="Brettin T."/>
            <person name="Detter J.C."/>
            <person name="Goker M."/>
            <person name="Bristow J."/>
            <person name="Eisen J.A."/>
            <person name="Markowitz V."/>
            <person name="Hugenholtz P."/>
            <person name="Kyrpides N.C."/>
            <person name="Klenk H.P."/>
            <person name="Han C."/>
        </authorList>
    </citation>
    <scope>NUCLEOTIDE SEQUENCE [LARGE SCALE GENOMIC DNA]</scope>
    <source>
        <strain evidence="2">ATCC 49208 / DSM 771 / VKM B-1644</strain>
    </source>
</reference>
<name>C8W4V8_DESAS</name>
<evidence type="ECO:0000313" key="1">
    <source>
        <dbReference type="EMBL" id="ACV61310.1"/>
    </source>
</evidence>
<evidence type="ECO:0000313" key="2">
    <source>
        <dbReference type="Proteomes" id="UP000002217"/>
    </source>
</evidence>
<sequence length="47" mass="5439">MYLKVFVRSDLKVRYFRNCLPILALAGVYELLETDPFYASNHKASEG</sequence>
<keyword evidence="2" id="KW-1185">Reference proteome</keyword>